<dbReference type="Pfam" id="PF13692">
    <property type="entry name" value="Glyco_trans_1_4"/>
    <property type="match status" value="1"/>
</dbReference>
<dbReference type="Proteomes" id="UP000636891">
    <property type="component" value="Unassembled WGS sequence"/>
</dbReference>
<reference evidence="2 3" key="1">
    <citation type="submission" date="2020-08" db="EMBL/GenBank/DDBJ databases">
        <title>Genome public.</title>
        <authorList>
            <person name="Liu C."/>
            <person name="Sun Q."/>
        </authorList>
    </citation>
    <scope>NUCLEOTIDE SEQUENCE [LARGE SCALE GENOMIC DNA]</scope>
    <source>
        <strain evidence="2 3">New-7</strain>
    </source>
</reference>
<dbReference type="EMBL" id="JACOOK010000001">
    <property type="protein sequence ID" value="MBC5615995.1"/>
    <property type="molecule type" value="Genomic_DNA"/>
</dbReference>
<evidence type="ECO:0000313" key="3">
    <source>
        <dbReference type="Proteomes" id="UP000636891"/>
    </source>
</evidence>
<sequence length="366" mass="42329">MKKILLISAFVPSRKTAGQNYTRQLIEDLSGRYEVDLICFKNRSEAEGIAVPDTNMLKCIVVDKKDKLFNALKLPFLHPIFTARFQWSVVRYIRKNKHRYDALIFNFGQVFAYALFAGHSRKIVITHDVMIQKFSRQKNIFGYLENRFVKFSERLLYKTATLIFCHSPKDETLIRNIYSVKAHHISLYFDELLLRTDYKTIVPKDYFVMYGAWGRKENTEGLTWFLDEVFPRTPRLNIKIIGGNMPSDVRRKIDETDRVEYLGFVENPYGYIAEAQGLIAPLFHGAGIKVKVVEALALGTPVLGSAVAWEGIDLYLPLGEHTRIVDTPEGYVRILENRRPVTIADKIRLAQSFRAKYQTKSILNYL</sequence>
<protein>
    <submittedName>
        <fullName evidence="2">Glycosyltransferase</fullName>
    </submittedName>
</protein>
<dbReference type="SUPFAM" id="SSF53756">
    <property type="entry name" value="UDP-Glycosyltransferase/glycogen phosphorylase"/>
    <property type="match status" value="1"/>
</dbReference>
<evidence type="ECO:0000256" key="1">
    <source>
        <dbReference type="ARBA" id="ARBA00022679"/>
    </source>
</evidence>
<name>A0ABR7CK23_9BACT</name>
<keyword evidence="3" id="KW-1185">Reference proteome</keyword>
<dbReference type="PANTHER" id="PTHR46401:SF2">
    <property type="entry name" value="GLYCOSYLTRANSFERASE WBBK-RELATED"/>
    <property type="match status" value="1"/>
</dbReference>
<accession>A0ABR7CK23</accession>
<gene>
    <name evidence="2" type="ORF">H8S08_03045</name>
</gene>
<dbReference type="RefSeq" id="WP_118657131.1">
    <property type="nucleotide sequence ID" value="NZ_JACOOK010000001.1"/>
</dbReference>
<proteinExistence type="predicted"/>
<organism evidence="2 3">
    <name type="scientific">Alistipes hominis</name>
    <dbReference type="NCBI Taxonomy" id="2763015"/>
    <lineage>
        <taxon>Bacteria</taxon>
        <taxon>Pseudomonadati</taxon>
        <taxon>Bacteroidota</taxon>
        <taxon>Bacteroidia</taxon>
        <taxon>Bacteroidales</taxon>
        <taxon>Rikenellaceae</taxon>
        <taxon>Alistipes</taxon>
    </lineage>
</organism>
<dbReference type="PANTHER" id="PTHR46401">
    <property type="entry name" value="GLYCOSYLTRANSFERASE WBBK-RELATED"/>
    <property type="match status" value="1"/>
</dbReference>
<comment type="caution">
    <text evidence="2">The sequence shown here is derived from an EMBL/GenBank/DDBJ whole genome shotgun (WGS) entry which is preliminary data.</text>
</comment>
<evidence type="ECO:0000313" key="2">
    <source>
        <dbReference type="EMBL" id="MBC5615995.1"/>
    </source>
</evidence>
<dbReference type="Gene3D" id="3.40.50.2000">
    <property type="entry name" value="Glycogen Phosphorylase B"/>
    <property type="match status" value="2"/>
</dbReference>
<keyword evidence="1" id="KW-0808">Transferase</keyword>